<dbReference type="Proteomes" id="UP001055879">
    <property type="component" value="Linkage Group LG13"/>
</dbReference>
<sequence length="130" mass="15298">MYAMITQVYKFGVLGFSHRFQGFLNRQVNRFSAHRLHLCCVLIVSIFSIDFLLLLLLLLIDFLIHLLLLIDFLLLLTSIFVNRFSAGFFSSLEDFLTRFYYVSTQNPITKQSNHIPPLQSFKFRSLFHTQ</sequence>
<dbReference type="EMBL" id="CM042059">
    <property type="protein sequence ID" value="KAI3681819.1"/>
    <property type="molecule type" value="Genomic_DNA"/>
</dbReference>
<protein>
    <submittedName>
        <fullName evidence="1">Uncharacterized protein</fullName>
    </submittedName>
</protein>
<name>A0ACB8YAV6_ARCLA</name>
<accession>A0ACB8YAV6</accession>
<organism evidence="1 2">
    <name type="scientific">Arctium lappa</name>
    <name type="common">Greater burdock</name>
    <name type="synonym">Lappa major</name>
    <dbReference type="NCBI Taxonomy" id="4217"/>
    <lineage>
        <taxon>Eukaryota</taxon>
        <taxon>Viridiplantae</taxon>
        <taxon>Streptophyta</taxon>
        <taxon>Embryophyta</taxon>
        <taxon>Tracheophyta</taxon>
        <taxon>Spermatophyta</taxon>
        <taxon>Magnoliopsida</taxon>
        <taxon>eudicotyledons</taxon>
        <taxon>Gunneridae</taxon>
        <taxon>Pentapetalae</taxon>
        <taxon>asterids</taxon>
        <taxon>campanulids</taxon>
        <taxon>Asterales</taxon>
        <taxon>Asteraceae</taxon>
        <taxon>Carduoideae</taxon>
        <taxon>Cardueae</taxon>
        <taxon>Arctiinae</taxon>
        <taxon>Arctium</taxon>
    </lineage>
</organism>
<evidence type="ECO:0000313" key="1">
    <source>
        <dbReference type="EMBL" id="KAI3681819.1"/>
    </source>
</evidence>
<evidence type="ECO:0000313" key="2">
    <source>
        <dbReference type="Proteomes" id="UP001055879"/>
    </source>
</evidence>
<gene>
    <name evidence="1" type="ORF">L6452_36624</name>
</gene>
<reference evidence="2" key="1">
    <citation type="journal article" date="2022" name="Mol. Ecol. Resour.">
        <title>The genomes of chicory, endive, great burdock and yacon provide insights into Asteraceae palaeo-polyploidization history and plant inulin production.</title>
        <authorList>
            <person name="Fan W."/>
            <person name="Wang S."/>
            <person name="Wang H."/>
            <person name="Wang A."/>
            <person name="Jiang F."/>
            <person name="Liu H."/>
            <person name="Zhao H."/>
            <person name="Xu D."/>
            <person name="Zhang Y."/>
        </authorList>
    </citation>
    <scope>NUCLEOTIDE SEQUENCE [LARGE SCALE GENOMIC DNA]</scope>
    <source>
        <strain evidence="2">cv. Niubang</strain>
    </source>
</reference>
<proteinExistence type="predicted"/>
<comment type="caution">
    <text evidence="1">The sequence shown here is derived from an EMBL/GenBank/DDBJ whole genome shotgun (WGS) entry which is preliminary data.</text>
</comment>
<reference evidence="1 2" key="2">
    <citation type="journal article" date="2022" name="Mol. Ecol. Resour.">
        <title>The genomes of chicory, endive, great burdock and yacon provide insights into Asteraceae paleo-polyploidization history and plant inulin production.</title>
        <authorList>
            <person name="Fan W."/>
            <person name="Wang S."/>
            <person name="Wang H."/>
            <person name="Wang A."/>
            <person name="Jiang F."/>
            <person name="Liu H."/>
            <person name="Zhao H."/>
            <person name="Xu D."/>
            <person name="Zhang Y."/>
        </authorList>
    </citation>
    <scope>NUCLEOTIDE SEQUENCE [LARGE SCALE GENOMIC DNA]</scope>
    <source>
        <strain evidence="2">cv. Niubang</strain>
    </source>
</reference>
<keyword evidence="2" id="KW-1185">Reference proteome</keyword>